<reference evidence="2" key="1">
    <citation type="journal article" date="2020" name="Nature">
        <title>Giant virus diversity and host interactions through global metagenomics.</title>
        <authorList>
            <person name="Schulz F."/>
            <person name="Roux S."/>
            <person name="Paez-Espino D."/>
            <person name="Jungbluth S."/>
            <person name="Walsh D.A."/>
            <person name="Denef V.J."/>
            <person name="McMahon K.D."/>
            <person name="Konstantinidis K.T."/>
            <person name="Eloe-Fadrosh E.A."/>
            <person name="Kyrpides N.C."/>
            <person name="Woyke T."/>
        </authorList>
    </citation>
    <scope>NUCLEOTIDE SEQUENCE</scope>
    <source>
        <strain evidence="2">GVMAG-S-1074260-58</strain>
    </source>
</reference>
<organism evidence="2">
    <name type="scientific">viral metagenome</name>
    <dbReference type="NCBI Taxonomy" id="1070528"/>
    <lineage>
        <taxon>unclassified sequences</taxon>
        <taxon>metagenomes</taxon>
        <taxon>organismal metagenomes</taxon>
    </lineage>
</organism>
<evidence type="ECO:0000313" key="2">
    <source>
        <dbReference type="EMBL" id="QHU09157.1"/>
    </source>
</evidence>
<feature type="transmembrane region" description="Helical" evidence="1">
    <location>
        <begin position="20"/>
        <end position="38"/>
    </location>
</feature>
<proteinExistence type="predicted"/>
<name>A0A6C0JXQ9_9ZZZZ</name>
<dbReference type="AlphaFoldDB" id="A0A6C0JXQ9"/>
<protein>
    <submittedName>
        <fullName evidence="2">Uncharacterized protein</fullName>
    </submittedName>
</protein>
<keyword evidence="1" id="KW-0472">Membrane</keyword>
<sequence length="46" mass="5748">MCSFYDNSDYNYYYLHNKLFEVAMIIHDSVFINTYILWDQIKMKQK</sequence>
<dbReference type="EMBL" id="MN740705">
    <property type="protein sequence ID" value="QHU09157.1"/>
    <property type="molecule type" value="Genomic_DNA"/>
</dbReference>
<accession>A0A6C0JXQ9</accession>
<evidence type="ECO:0000256" key="1">
    <source>
        <dbReference type="SAM" id="Phobius"/>
    </source>
</evidence>
<keyword evidence="1" id="KW-0812">Transmembrane</keyword>
<keyword evidence="1" id="KW-1133">Transmembrane helix</keyword>